<dbReference type="Ensembl" id="ENSEBUT00000019927.1">
    <property type="protein sequence ID" value="ENSEBUP00000019351.1"/>
    <property type="gene ID" value="ENSEBUG00000012036.1"/>
</dbReference>
<name>A0A8C4QRH9_EPTBU</name>
<dbReference type="Pfam" id="PF00801">
    <property type="entry name" value="PKD"/>
    <property type="match status" value="1"/>
</dbReference>
<dbReference type="Gene3D" id="2.60.40.10">
    <property type="entry name" value="Immunoglobulins"/>
    <property type="match status" value="1"/>
</dbReference>
<evidence type="ECO:0000259" key="6">
    <source>
        <dbReference type="PROSITE" id="PS50093"/>
    </source>
</evidence>
<evidence type="ECO:0000256" key="5">
    <source>
        <dbReference type="SAM" id="Phobius"/>
    </source>
</evidence>
<dbReference type="Pfam" id="PF20433">
    <property type="entry name" value="PKAT_KLD"/>
    <property type="match status" value="1"/>
</dbReference>
<dbReference type="GO" id="GO:0005886">
    <property type="term" value="C:plasma membrane"/>
    <property type="evidence" value="ECO:0007669"/>
    <property type="project" value="TreeGrafter"/>
</dbReference>
<dbReference type="InterPro" id="IPR045219">
    <property type="entry name" value="PKAT"/>
</dbReference>
<dbReference type="InterPro" id="IPR000601">
    <property type="entry name" value="PKD_dom"/>
</dbReference>
<dbReference type="CDD" id="cd00146">
    <property type="entry name" value="PKD"/>
    <property type="match status" value="1"/>
</dbReference>
<dbReference type="InterPro" id="IPR059017">
    <property type="entry name" value="PMEL_NMB_N"/>
</dbReference>
<protein>
    <submittedName>
        <fullName evidence="7">Premelanosome protein b</fullName>
    </submittedName>
</protein>
<sequence>MDQWLDHLVRLTGSHWNSIYKTQILTVIYSSKPHCLDELWDSNTHAFPEITQQQLHVFNELENRIERSYYEILQLSRILTIGTLIFLRLQIGCSFVRFCSFAVSLSIHPSYLNCVKGGRVTVDLRNDGPTMTGANASFTARLHFPGGQCESSEGDVVWPSMAKNTGKQGGASVYPELGEQGLKDASVPPGGRRRRRFVYVWSTRGQQWQQFGRASSKFSLSSDNFALGSYMMVLVVYHHRKSQQYIPIAKASTIYSITDQIPVTVEMRQAQDRLPGDNRFVTGASIEFAANIHDPRRFLAQADLTYTWEFGDESGTLIARVPSATHDYSVPGTYLPRLVVQATISRPCPLTQSPTTTGPRTFPSSPSQGSRSIITASSEILTTFDPTSQRPALGNMTIMTTAVVLTYNTASSENLTETSFSTTTFDNETTMFATTMNTTDAPAALVLVKRQAPENSECPIYLYGTYRASIDLIGYVYICVCIHNSIPTKVCTTVADNDCSSPHGQWCRPVPHQADCAIHLQELFNSTGSYCLNVTLVNSQSLALASTEVLSKGNISAGMIVGIVIIAGFLLVVLAFTIHR</sequence>
<organism evidence="7 8">
    <name type="scientific">Eptatretus burgeri</name>
    <name type="common">Inshore hagfish</name>
    <dbReference type="NCBI Taxonomy" id="7764"/>
    <lineage>
        <taxon>Eukaryota</taxon>
        <taxon>Metazoa</taxon>
        <taxon>Chordata</taxon>
        <taxon>Craniata</taxon>
        <taxon>Vertebrata</taxon>
        <taxon>Cyclostomata</taxon>
        <taxon>Myxini</taxon>
        <taxon>Myxiniformes</taxon>
        <taxon>Myxinidae</taxon>
        <taxon>Eptatretinae</taxon>
        <taxon>Eptatretus</taxon>
    </lineage>
</organism>
<evidence type="ECO:0000256" key="3">
    <source>
        <dbReference type="ARBA" id="ARBA00025776"/>
    </source>
</evidence>
<evidence type="ECO:0000256" key="2">
    <source>
        <dbReference type="ARBA" id="ARBA00023180"/>
    </source>
</evidence>
<feature type="domain" description="PKD" evidence="6">
    <location>
        <begin position="303"/>
        <end position="345"/>
    </location>
</feature>
<dbReference type="InterPro" id="IPR022409">
    <property type="entry name" value="PKD/Chitinase_dom"/>
</dbReference>
<dbReference type="PANTHER" id="PTHR11861:SF1">
    <property type="entry name" value="MELANOCYTE PROTEIN PMEL"/>
    <property type="match status" value="1"/>
</dbReference>
<dbReference type="SMART" id="SM00089">
    <property type="entry name" value="PKD"/>
    <property type="match status" value="1"/>
</dbReference>
<dbReference type="Proteomes" id="UP000694388">
    <property type="component" value="Unplaced"/>
</dbReference>
<proteinExistence type="inferred from homology"/>
<dbReference type="GO" id="GO:0032438">
    <property type="term" value="P:melanosome organization"/>
    <property type="evidence" value="ECO:0007669"/>
    <property type="project" value="TreeGrafter"/>
</dbReference>
<dbReference type="InterPro" id="IPR035986">
    <property type="entry name" value="PKD_dom_sf"/>
</dbReference>
<keyword evidence="1" id="KW-0732">Signal</keyword>
<dbReference type="PROSITE" id="PS50093">
    <property type="entry name" value="PKD"/>
    <property type="match status" value="1"/>
</dbReference>
<evidence type="ECO:0000313" key="7">
    <source>
        <dbReference type="Ensembl" id="ENSEBUP00000019351.1"/>
    </source>
</evidence>
<keyword evidence="5" id="KW-0472">Membrane</keyword>
<evidence type="ECO:0000256" key="1">
    <source>
        <dbReference type="ARBA" id="ARBA00022729"/>
    </source>
</evidence>
<feature type="compositionally biased region" description="Polar residues" evidence="4">
    <location>
        <begin position="350"/>
        <end position="370"/>
    </location>
</feature>
<keyword evidence="8" id="KW-1185">Reference proteome</keyword>
<keyword evidence="2" id="KW-0325">Glycoprotein</keyword>
<dbReference type="GO" id="GO:0042470">
    <property type="term" value="C:melanosome"/>
    <property type="evidence" value="ECO:0007669"/>
    <property type="project" value="TreeGrafter"/>
</dbReference>
<reference evidence="7" key="1">
    <citation type="submission" date="2025-08" db="UniProtKB">
        <authorList>
            <consortium name="Ensembl"/>
        </authorList>
    </citation>
    <scope>IDENTIFICATION</scope>
</reference>
<dbReference type="AlphaFoldDB" id="A0A8C4QRH9"/>
<keyword evidence="5" id="KW-1133">Transmembrane helix</keyword>
<dbReference type="InterPro" id="IPR046846">
    <property type="entry name" value="PKAT_KLD"/>
</dbReference>
<feature type="transmembrane region" description="Helical" evidence="5">
    <location>
        <begin position="555"/>
        <end position="578"/>
    </location>
</feature>
<keyword evidence="5" id="KW-0812">Transmembrane</keyword>
<feature type="region of interest" description="Disordered" evidence="4">
    <location>
        <begin position="349"/>
        <end position="370"/>
    </location>
</feature>
<dbReference type="SUPFAM" id="SSF49299">
    <property type="entry name" value="PKD domain"/>
    <property type="match status" value="1"/>
</dbReference>
<evidence type="ECO:0000313" key="8">
    <source>
        <dbReference type="Proteomes" id="UP000694388"/>
    </source>
</evidence>
<dbReference type="InterPro" id="IPR013783">
    <property type="entry name" value="Ig-like_fold"/>
</dbReference>
<comment type="similarity">
    <text evidence="3">Belongs to the PMEL/NMB family.</text>
</comment>
<accession>A0A8C4QRH9</accession>
<dbReference type="PANTHER" id="PTHR11861">
    <property type="entry name" value="MELANOCYTE PROTEIN PMEL 17-RELATED"/>
    <property type="match status" value="1"/>
</dbReference>
<dbReference type="Pfam" id="PF26141">
    <property type="entry name" value="PMEL_NMB_N"/>
    <property type="match status" value="1"/>
</dbReference>
<reference evidence="7" key="2">
    <citation type="submission" date="2025-09" db="UniProtKB">
        <authorList>
            <consortium name="Ensembl"/>
        </authorList>
    </citation>
    <scope>IDENTIFICATION</scope>
</reference>
<dbReference type="GeneTree" id="ENSGT00950000183188"/>
<evidence type="ECO:0000256" key="4">
    <source>
        <dbReference type="SAM" id="MobiDB-lite"/>
    </source>
</evidence>